<dbReference type="InterPro" id="IPR022742">
    <property type="entry name" value="Hydrolase_4"/>
</dbReference>
<dbReference type="Proteomes" id="UP000291106">
    <property type="component" value="Chromosome"/>
</dbReference>
<dbReference type="GO" id="GO:0016787">
    <property type="term" value="F:hydrolase activity"/>
    <property type="evidence" value="ECO:0007669"/>
    <property type="project" value="UniProtKB-KW"/>
</dbReference>
<keyword evidence="3" id="KW-1185">Reference proteome</keyword>
<dbReference type="InterPro" id="IPR051044">
    <property type="entry name" value="MAG_DAG_Lipase"/>
</dbReference>
<organism evidence="2 3">
    <name type="scientific">Shewanella maritima</name>
    <dbReference type="NCBI Taxonomy" id="2520507"/>
    <lineage>
        <taxon>Bacteria</taxon>
        <taxon>Pseudomonadati</taxon>
        <taxon>Pseudomonadota</taxon>
        <taxon>Gammaproteobacteria</taxon>
        <taxon>Alteromonadales</taxon>
        <taxon>Shewanellaceae</taxon>
        <taxon>Shewanella</taxon>
    </lineage>
</organism>
<dbReference type="PANTHER" id="PTHR11614">
    <property type="entry name" value="PHOSPHOLIPASE-RELATED"/>
    <property type="match status" value="1"/>
</dbReference>
<dbReference type="AlphaFoldDB" id="A0A411PHV9"/>
<gene>
    <name evidence="2" type="ORF">EXU30_09835</name>
</gene>
<dbReference type="Gene3D" id="3.40.50.1820">
    <property type="entry name" value="alpha/beta hydrolase"/>
    <property type="match status" value="1"/>
</dbReference>
<sequence length="327" mass="37398">MTQRFSSEHELDNQQLTDFWQQVSQQQLICRDQLKLAYAYIHHPDNNKAIVISNGRVESYIKYRELMYDLYQQGYSVYAIDHRGQGLSQRQTSNPHQGFVANFDDYVDDLELFVEQVVLPQQHEQLYLLAHSMGSAIATLLLQRQPNWFNSAVFSAPMFGIKLPVHKQFILWLARRLNRCKSQGALYHCNYVLGGSDYDAPSFADNHLTHSQLRYQDYRNTYAQTPSVQLGSPTNHWLIEAIVAADKCVEISPEIKTPRLILQASEDKIVCNKAQDASLNDMCHKVVVQGSSHEVFIESDSMRDFALNKALSFMSQHSMTAATESTA</sequence>
<dbReference type="InterPro" id="IPR029058">
    <property type="entry name" value="AB_hydrolase_fold"/>
</dbReference>
<name>A0A411PHV9_9GAMM</name>
<accession>A0A411PHV9</accession>
<proteinExistence type="predicted"/>
<dbReference type="SUPFAM" id="SSF53474">
    <property type="entry name" value="alpha/beta-Hydrolases"/>
    <property type="match status" value="1"/>
</dbReference>
<dbReference type="OrthoDB" id="9788260at2"/>
<reference evidence="2 3" key="1">
    <citation type="submission" date="2019-02" db="EMBL/GenBank/DDBJ databases">
        <title>Shewanella sp. D4-2 isolated from Dokdo Island.</title>
        <authorList>
            <person name="Baek K."/>
        </authorList>
    </citation>
    <scope>NUCLEOTIDE SEQUENCE [LARGE SCALE GENOMIC DNA]</scope>
    <source>
        <strain evidence="2 3">D4-2</strain>
    </source>
</reference>
<dbReference type="RefSeq" id="WP_130599611.1">
    <property type="nucleotide sequence ID" value="NZ_CP036200.1"/>
</dbReference>
<evidence type="ECO:0000259" key="1">
    <source>
        <dbReference type="Pfam" id="PF12146"/>
    </source>
</evidence>
<dbReference type="EMBL" id="CP036200">
    <property type="protein sequence ID" value="QBF82962.1"/>
    <property type="molecule type" value="Genomic_DNA"/>
</dbReference>
<evidence type="ECO:0000313" key="2">
    <source>
        <dbReference type="EMBL" id="QBF82962.1"/>
    </source>
</evidence>
<dbReference type="Pfam" id="PF12146">
    <property type="entry name" value="Hydrolase_4"/>
    <property type="match status" value="1"/>
</dbReference>
<feature type="domain" description="Serine aminopeptidase S33" evidence="1">
    <location>
        <begin position="46"/>
        <end position="300"/>
    </location>
</feature>
<dbReference type="KEGG" id="smai:EXU30_09835"/>
<evidence type="ECO:0000313" key="3">
    <source>
        <dbReference type="Proteomes" id="UP000291106"/>
    </source>
</evidence>
<keyword evidence="2" id="KW-0378">Hydrolase</keyword>
<protein>
    <submittedName>
        <fullName evidence="2">Alpha/beta fold hydrolase</fullName>
    </submittedName>
</protein>